<sequence length="48" mass="5634">MFSALNAMDLEKYVNSWLIANPTFYIINMSQSCESGRLYITLHYKIEI</sequence>
<proteinExistence type="predicted"/>
<dbReference type="EMBL" id="KU935715">
    <property type="protein sequence ID" value="AND75318.1"/>
    <property type="molecule type" value="Genomic_DNA"/>
</dbReference>
<protein>
    <submittedName>
        <fullName evidence="1">Uncharacterized protein</fullName>
    </submittedName>
</protein>
<keyword evidence="2" id="KW-1185">Reference proteome</keyword>
<name>A0A172Q0C9_9CAUD</name>
<evidence type="ECO:0000313" key="2">
    <source>
        <dbReference type="Proteomes" id="UP000225947"/>
    </source>
</evidence>
<evidence type="ECO:0000313" key="1">
    <source>
        <dbReference type="EMBL" id="AND75318.1"/>
    </source>
</evidence>
<gene>
    <name evidence="1" type="ORF">ME3_157</name>
</gene>
<dbReference type="Proteomes" id="UP000225947">
    <property type="component" value="Segment"/>
</dbReference>
<accession>A0A172Q0C9</accession>
<organism evidence="1 2">
    <name type="scientific">Acinetobacter phage vB_AbaM_ME3</name>
    <dbReference type="NCBI Taxonomy" id="1837876"/>
    <lineage>
        <taxon>Viruses</taxon>
        <taxon>Duplodnaviria</taxon>
        <taxon>Heunggongvirae</taxon>
        <taxon>Uroviricota</taxon>
        <taxon>Caudoviricetes</taxon>
        <taxon>Metrivirus</taxon>
        <taxon>Metrivirus ME3</taxon>
    </lineage>
</organism>
<reference evidence="2" key="1">
    <citation type="submission" date="2016-03" db="EMBL/GenBank/DDBJ databases">
        <title>Characterization of Acinetobacter baumannii phage vB_AbaM_ME3.</title>
        <authorList>
            <person name="Buttimer C.T.H."/>
            <person name="Elbreki M."/>
            <person name="Coffey A."/>
        </authorList>
    </citation>
    <scope>NUCLEOTIDE SEQUENCE [LARGE SCALE GENOMIC DNA]</scope>
</reference>